<keyword evidence="4" id="KW-1015">Disulfide bond</keyword>
<dbReference type="AlphaFoldDB" id="A0AAJ7N591"/>
<feature type="domain" description="Carboxylesterase type B" evidence="7">
    <location>
        <begin position="26"/>
        <end position="544"/>
    </location>
</feature>
<keyword evidence="2" id="KW-0719">Serine esterase</keyword>
<dbReference type="InterPro" id="IPR019819">
    <property type="entry name" value="Carboxylesterase_B_CS"/>
</dbReference>
<evidence type="ECO:0000256" key="1">
    <source>
        <dbReference type="ARBA" id="ARBA00005964"/>
    </source>
</evidence>
<dbReference type="Pfam" id="PF00135">
    <property type="entry name" value="COesterase"/>
    <property type="match status" value="1"/>
</dbReference>
<evidence type="ECO:0000256" key="6">
    <source>
        <dbReference type="RuleBase" id="RU361235"/>
    </source>
</evidence>
<reference evidence="9" key="1">
    <citation type="submission" date="2025-08" db="UniProtKB">
        <authorList>
            <consortium name="RefSeq"/>
        </authorList>
    </citation>
    <scope>IDENTIFICATION</scope>
    <source>
        <tissue evidence="9">Whole body</tissue>
    </source>
</reference>
<keyword evidence="8" id="KW-1185">Reference proteome</keyword>
<protein>
    <recommendedName>
        <fullName evidence="6">Carboxylic ester hydrolase</fullName>
        <ecNumber evidence="6">3.1.1.-</ecNumber>
    </recommendedName>
</protein>
<dbReference type="SUPFAM" id="SSF53474">
    <property type="entry name" value="alpha/beta-Hydrolases"/>
    <property type="match status" value="1"/>
</dbReference>
<keyword evidence="6" id="KW-0732">Signal</keyword>
<dbReference type="InterPro" id="IPR019826">
    <property type="entry name" value="Carboxylesterase_B_AS"/>
</dbReference>
<dbReference type="GeneID" id="108623471"/>
<evidence type="ECO:0000313" key="8">
    <source>
        <dbReference type="Proteomes" id="UP000694925"/>
    </source>
</evidence>
<dbReference type="PROSITE" id="PS00941">
    <property type="entry name" value="CARBOXYLESTERASE_B_2"/>
    <property type="match status" value="1"/>
</dbReference>
<feature type="chain" id="PRO_5042313156" description="Carboxylic ester hydrolase" evidence="6">
    <location>
        <begin position="20"/>
        <end position="558"/>
    </location>
</feature>
<evidence type="ECO:0000256" key="2">
    <source>
        <dbReference type="ARBA" id="ARBA00022487"/>
    </source>
</evidence>
<keyword evidence="3 6" id="KW-0378">Hydrolase</keyword>
<dbReference type="RefSeq" id="XP_017877494.1">
    <property type="nucleotide sequence ID" value="XM_018022005.2"/>
</dbReference>
<evidence type="ECO:0000256" key="3">
    <source>
        <dbReference type="ARBA" id="ARBA00022801"/>
    </source>
</evidence>
<organism evidence="8 9">
    <name type="scientific">Ceratina calcarata</name>
    <dbReference type="NCBI Taxonomy" id="156304"/>
    <lineage>
        <taxon>Eukaryota</taxon>
        <taxon>Metazoa</taxon>
        <taxon>Ecdysozoa</taxon>
        <taxon>Arthropoda</taxon>
        <taxon>Hexapoda</taxon>
        <taxon>Insecta</taxon>
        <taxon>Pterygota</taxon>
        <taxon>Neoptera</taxon>
        <taxon>Endopterygota</taxon>
        <taxon>Hymenoptera</taxon>
        <taxon>Apocrita</taxon>
        <taxon>Aculeata</taxon>
        <taxon>Apoidea</taxon>
        <taxon>Anthophila</taxon>
        <taxon>Apidae</taxon>
        <taxon>Ceratina</taxon>
        <taxon>Zadontomerus</taxon>
    </lineage>
</organism>
<dbReference type="InterPro" id="IPR002018">
    <property type="entry name" value="CarbesteraseB"/>
</dbReference>
<comment type="similarity">
    <text evidence="1 6">Belongs to the type-B carboxylesterase/lipase family.</text>
</comment>
<dbReference type="Proteomes" id="UP000694925">
    <property type="component" value="Unplaced"/>
</dbReference>
<evidence type="ECO:0000256" key="4">
    <source>
        <dbReference type="ARBA" id="ARBA00023157"/>
    </source>
</evidence>
<dbReference type="PANTHER" id="PTHR43142">
    <property type="entry name" value="CARBOXYLIC ESTER HYDROLASE"/>
    <property type="match status" value="1"/>
</dbReference>
<name>A0AAJ7N591_9HYME</name>
<sequence length="558" mass="62461">MNAKSLSIALLLLFTSVSCHDTEVVKVQTPLGRISGRRIPDQYGNKYDTFLGIPYAQPPVGRLRFEPPQPIKRYEYELQATKLGSPCTQFEVTSRKPDKVSGCEDCLYLNLYVPVKNNSDSLLPVMIWIFGGALQFGDGDTVHPNVFPVRNIIIVTFNHRLGPHGFLSTGDSVVPGNMGLKDQNMVLRWVQKNIRSFGGNPKSVTIFGFSAGAVSVHYHYLSPLSAGLFQRGAAGSGLAFAPHIMDRNPSATARKLGAYLRCPTDNSTQLVTCLRQVPPRVLSEATTAIMIWGNTPPIPFAPVIETPGPNAFISRSPVDIIYRGEAYDVPLILSVVSEEGLYTASQFYENNTMLKQLNDNWTIIAPYLLSFYSSIPRSQQSSVAQKIRRHYLGSNEINGSDSNLRPLIEMIGNRLFDIQYEKAARLHAGRNKSPVWTLYYNYRATHSFADAISGSTRHLGVCHGDDMHLLMNTLGNMTDPNDIKVRRIMLNMFSSYATQGKPRINGVKWQPFDPNKKRIQFLRLTSPTNVSMETRYNFGHKNFWSTIDFDENKISPII</sequence>
<dbReference type="Gene3D" id="3.40.50.1820">
    <property type="entry name" value="alpha/beta hydrolase"/>
    <property type="match status" value="1"/>
</dbReference>
<proteinExistence type="inferred from homology"/>
<dbReference type="PROSITE" id="PS51257">
    <property type="entry name" value="PROKAR_LIPOPROTEIN"/>
    <property type="match status" value="1"/>
</dbReference>
<keyword evidence="5" id="KW-0325">Glycoprotein</keyword>
<accession>A0AAJ7N591</accession>
<dbReference type="InterPro" id="IPR029058">
    <property type="entry name" value="AB_hydrolase_fold"/>
</dbReference>
<dbReference type="PROSITE" id="PS00122">
    <property type="entry name" value="CARBOXYLESTERASE_B_1"/>
    <property type="match status" value="1"/>
</dbReference>
<gene>
    <name evidence="9" type="primary">LOC108623471</name>
</gene>
<feature type="signal peptide" evidence="6">
    <location>
        <begin position="1"/>
        <end position="19"/>
    </location>
</feature>
<evidence type="ECO:0000256" key="5">
    <source>
        <dbReference type="ARBA" id="ARBA00023180"/>
    </source>
</evidence>
<evidence type="ECO:0000259" key="7">
    <source>
        <dbReference type="Pfam" id="PF00135"/>
    </source>
</evidence>
<dbReference type="GO" id="GO:0052689">
    <property type="term" value="F:carboxylic ester hydrolase activity"/>
    <property type="evidence" value="ECO:0007669"/>
    <property type="project" value="UniProtKB-KW"/>
</dbReference>
<dbReference type="PANTHER" id="PTHR43142:SF1">
    <property type="entry name" value="CARBOXYLIC ESTER HYDROLASE"/>
    <property type="match status" value="1"/>
</dbReference>
<evidence type="ECO:0000313" key="9">
    <source>
        <dbReference type="RefSeq" id="XP_017877494.1"/>
    </source>
</evidence>
<dbReference type="KEGG" id="ccal:108623471"/>
<dbReference type="EC" id="3.1.1.-" evidence="6"/>